<organism evidence="2 3">
    <name type="scientific">Secundilactobacillus kimchicus JCM 15530</name>
    <dbReference type="NCBI Taxonomy" id="1302272"/>
    <lineage>
        <taxon>Bacteria</taxon>
        <taxon>Bacillati</taxon>
        <taxon>Bacillota</taxon>
        <taxon>Bacilli</taxon>
        <taxon>Lactobacillales</taxon>
        <taxon>Lactobacillaceae</taxon>
        <taxon>Secundilactobacillus</taxon>
    </lineage>
</organism>
<evidence type="ECO:0000313" key="2">
    <source>
        <dbReference type="EMBL" id="KRK46870.1"/>
    </source>
</evidence>
<protein>
    <recommendedName>
        <fullName evidence="4">DUF3290 domain-containing protein</fullName>
    </recommendedName>
</protein>
<dbReference type="Pfam" id="PF11694">
    <property type="entry name" value="DUF3290"/>
    <property type="match status" value="1"/>
</dbReference>
<accession>A0A0R1HK54</accession>
<reference evidence="2" key="1">
    <citation type="journal article" date="2015" name="Genome Announc.">
        <title>Expanding the biotechnology potential of lactobacilli through comparative genomics of 213 strains and associated genera.</title>
        <authorList>
            <person name="Sun Z."/>
            <person name="Harris H.M."/>
            <person name="McCann A."/>
            <person name="Guo C."/>
            <person name="Argimon S."/>
            <person name="Zhang W."/>
            <person name="Yang X."/>
            <person name="Jeffery I.B."/>
            <person name="Cooney J.C."/>
            <person name="Kagawa T.F."/>
            <person name="Liu W."/>
            <person name="Song Y."/>
            <person name="Salvetti E."/>
            <person name="Wrobel A."/>
            <person name="Rasinkangas P."/>
            <person name="Parkhill J."/>
            <person name="Rea M.C."/>
            <person name="O'Sullivan O."/>
            <person name="Ritari J."/>
            <person name="Douillard F.P."/>
            <person name="Paul Ross R."/>
            <person name="Yang R."/>
            <person name="Briner A.E."/>
            <person name="Felis G.E."/>
            <person name="de Vos W.M."/>
            <person name="Barrangou R."/>
            <person name="Klaenhammer T.R."/>
            <person name="Caufield P.W."/>
            <person name="Cui Y."/>
            <person name="Zhang H."/>
            <person name="O'Toole P.W."/>
        </authorList>
    </citation>
    <scope>NUCLEOTIDE SEQUENCE [LARGE SCALE GENOMIC DNA]</scope>
    <source>
        <strain evidence="2">JCM 15530</strain>
    </source>
</reference>
<dbReference type="RefSeq" id="WP_055679903.1">
    <property type="nucleotide sequence ID" value="NZ_AZCX01000015.1"/>
</dbReference>
<dbReference type="PATRIC" id="fig|1302272.5.peg.862"/>
<keyword evidence="3" id="KW-1185">Reference proteome</keyword>
<feature type="transmembrane region" description="Helical" evidence="1">
    <location>
        <begin position="50"/>
        <end position="66"/>
    </location>
</feature>
<keyword evidence="1" id="KW-0812">Transmembrane</keyword>
<comment type="caution">
    <text evidence="2">The sequence shown here is derived from an EMBL/GenBank/DDBJ whole genome shotgun (WGS) entry which is preliminary data.</text>
</comment>
<feature type="transmembrane region" description="Helical" evidence="1">
    <location>
        <begin position="18"/>
        <end position="38"/>
    </location>
</feature>
<evidence type="ECO:0008006" key="4">
    <source>
        <dbReference type="Google" id="ProtNLM"/>
    </source>
</evidence>
<proteinExistence type="predicted"/>
<keyword evidence="1" id="KW-1133">Transmembrane helix</keyword>
<keyword evidence="1" id="KW-0472">Membrane</keyword>
<dbReference type="STRING" id="1302272.FC96_GL000862"/>
<dbReference type="AlphaFoldDB" id="A0A0R1HK54"/>
<dbReference type="Proteomes" id="UP000050911">
    <property type="component" value="Unassembled WGS sequence"/>
</dbReference>
<evidence type="ECO:0000256" key="1">
    <source>
        <dbReference type="SAM" id="Phobius"/>
    </source>
</evidence>
<sequence length="153" mass="17391">MTFYTYKYLSNQNYSGTYLRIAGLSVLLIAAVVVLFLYYRHRSSVKYRDLAVIFLIGSLLMIGFQYQDYSFLKDSKNQSTAVVGVLREVASQNHVKASHLQSDSTTATDGMLVRDIKSGQYYRVIFNSDQSGFITEKIQVQLNRNKMNVVGES</sequence>
<dbReference type="InterPro" id="IPR021707">
    <property type="entry name" value="DUF3290"/>
</dbReference>
<name>A0A0R1HK54_9LACO</name>
<gene>
    <name evidence="2" type="ORF">FC96_GL000862</name>
</gene>
<evidence type="ECO:0000313" key="3">
    <source>
        <dbReference type="Proteomes" id="UP000050911"/>
    </source>
</evidence>
<dbReference type="EMBL" id="AZCX01000015">
    <property type="protein sequence ID" value="KRK46870.1"/>
    <property type="molecule type" value="Genomic_DNA"/>
</dbReference>